<organism evidence="1 2">
    <name type="scientific">Aneurinibacillus soli</name>
    <dbReference type="NCBI Taxonomy" id="1500254"/>
    <lineage>
        <taxon>Bacteria</taxon>
        <taxon>Bacillati</taxon>
        <taxon>Bacillota</taxon>
        <taxon>Bacilli</taxon>
        <taxon>Bacillales</taxon>
        <taxon>Paenibacillaceae</taxon>
        <taxon>Aneurinibacillus group</taxon>
        <taxon>Aneurinibacillus</taxon>
    </lineage>
</organism>
<keyword evidence="2" id="KW-1185">Reference proteome</keyword>
<dbReference type="KEGG" id="asoc:CB4_01256"/>
<dbReference type="EMBL" id="AP017312">
    <property type="protein sequence ID" value="BAU27087.1"/>
    <property type="molecule type" value="Genomic_DNA"/>
</dbReference>
<reference evidence="1 2" key="1">
    <citation type="submission" date="2015-12" db="EMBL/GenBank/DDBJ databases">
        <title>Genome sequence of Aneurinibacillus soli.</title>
        <authorList>
            <person name="Lee J.S."/>
            <person name="Lee K.C."/>
            <person name="Kim K.K."/>
            <person name="Lee B.W."/>
        </authorList>
    </citation>
    <scope>NUCLEOTIDE SEQUENCE [LARGE SCALE GENOMIC DNA]</scope>
    <source>
        <strain evidence="1 2">CB4</strain>
    </source>
</reference>
<dbReference type="Proteomes" id="UP000217696">
    <property type="component" value="Chromosome"/>
</dbReference>
<sequence>MKESFSSCAVVEALIHTKEEIKNKIMDPSITWEERLLLYEAIQRINKYIKEIREG</sequence>
<name>A0A0U5B1B6_9BACL</name>
<dbReference type="AlphaFoldDB" id="A0A0U5B1B6"/>
<dbReference type="RefSeq" id="WP_157737819.1">
    <property type="nucleotide sequence ID" value="NZ_AP017312.1"/>
</dbReference>
<evidence type="ECO:0000313" key="2">
    <source>
        <dbReference type="Proteomes" id="UP000217696"/>
    </source>
</evidence>
<protein>
    <submittedName>
        <fullName evidence="1">Uncharacterized protein</fullName>
    </submittedName>
</protein>
<gene>
    <name evidence="1" type="ORF">CB4_01256</name>
</gene>
<accession>A0A0U5B1B6</accession>
<evidence type="ECO:0000313" key="1">
    <source>
        <dbReference type="EMBL" id="BAU27087.1"/>
    </source>
</evidence>
<proteinExistence type="predicted"/>